<comment type="caution">
    <text evidence="2">The sequence shown here is derived from an EMBL/GenBank/DDBJ whole genome shotgun (WGS) entry which is preliminary data.</text>
</comment>
<evidence type="ECO:0000256" key="1">
    <source>
        <dbReference type="SAM" id="MobiDB-lite"/>
    </source>
</evidence>
<protein>
    <submittedName>
        <fullName evidence="2">Uncharacterized protein</fullName>
    </submittedName>
</protein>
<dbReference type="AlphaFoldDB" id="A0A645GHX7"/>
<dbReference type="EMBL" id="VSSQ01075059">
    <property type="protein sequence ID" value="MPN25770.1"/>
    <property type="molecule type" value="Genomic_DNA"/>
</dbReference>
<organism evidence="2">
    <name type="scientific">bioreactor metagenome</name>
    <dbReference type="NCBI Taxonomy" id="1076179"/>
    <lineage>
        <taxon>unclassified sequences</taxon>
        <taxon>metagenomes</taxon>
        <taxon>ecological metagenomes</taxon>
    </lineage>
</organism>
<reference evidence="2" key="1">
    <citation type="submission" date="2019-08" db="EMBL/GenBank/DDBJ databases">
        <authorList>
            <person name="Kucharzyk K."/>
            <person name="Murdoch R.W."/>
            <person name="Higgins S."/>
            <person name="Loffler F."/>
        </authorList>
    </citation>
    <scope>NUCLEOTIDE SEQUENCE</scope>
</reference>
<feature type="compositionally biased region" description="Basic and acidic residues" evidence="1">
    <location>
        <begin position="15"/>
        <end position="24"/>
    </location>
</feature>
<sequence>MRHHRGDGGGGLRRVGGDQHLHVGQRAHDGQILQVLVGGPVLPNAEPCVGGDDLDVQVGVAD</sequence>
<evidence type="ECO:0000313" key="2">
    <source>
        <dbReference type="EMBL" id="MPN25770.1"/>
    </source>
</evidence>
<accession>A0A645GHX7</accession>
<gene>
    <name evidence="2" type="ORF">SDC9_173185</name>
</gene>
<proteinExistence type="predicted"/>
<name>A0A645GHX7_9ZZZZ</name>
<feature type="region of interest" description="Disordered" evidence="1">
    <location>
        <begin position="1"/>
        <end position="24"/>
    </location>
</feature>